<dbReference type="RefSeq" id="WP_095845524.1">
    <property type="nucleotide sequence ID" value="NZ_CP014136.1"/>
</dbReference>
<reference evidence="7 8" key="1">
    <citation type="submission" date="2016-01" db="EMBL/GenBank/DDBJ databases">
        <authorList>
            <person name="Oliw E.H."/>
        </authorList>
    </citation>
    <scope>NUCLEOTIDE SEQUENCE [LARGE SCALE GENOMIC DNA]</scope>
    <source>
        <strain evidence="7 8">FRB97</strain>
    </source>
</reference>
<feature type="domain" description="Solute-binding protein family 3/N-terminal" evidence="6">
    <location>
        <begin position="25"/>
        <end position="253"/>
    </location>
</feature>
<dbReference type="PROSITE" id="PS01039">
    <property type="entry name" value="SBP_BACTERIAL_3"/>
    <property type="match status" value="1"/>
</dbReference>
<keyword evidence="3 5" id="KW-0732">Signal</keyword>
<protein>
    <submittedName>
        <fullName evidence="7">ABC transporter substrate-binding protein</fullName>
    </submittedName>
</protein>
<dbReference type="GO" id="GO:0030288">
    <property type="term" value="C:outer membrane-bounded periplasmic space"/>
    <property type="evidence" value="ECO:0007669"/>
    <property type="project" value="UniProtKB-ARBA"/>
</dbReference>
<dbReference type="CDD" id="cd13703">
    <property type="entry name" value="PBP2_HisJ_LAO"/>
    <property type="match status" value="1"/>
</dbReference>
<proteinExistence type="inferred from homology"/>
<evidence type="ECO:0000256" key="2">
    <source>
        <dbReference type="ARBA" id="ARBA00010333"/>
    </source>
</evidence>
<dbReference type="OrthoDB" id="9768183at2"/>
<dbReference type="SUPFAM" id="SSF53850">
    <property type="entry name" value="Periplasmic binding protein-like II"/>
    <property type="match status" value="1"/>
</dbReference>
<dbReference type="InterPro" id="IPR018313">
    <property type="entry name" value="SBP_3_CS"/>
</dbReference>
<sequence>MKKRLLSACLAGLLGFCGAAAAQQTLRFGVDPTFPPFESKAPDGALQGFDIDLGNAICHQAKVQCQWVQIGFDGIIPALQAKKFDAILSAMSMTDKRRQQVAFSNMVYNTPSALVAPKGSGLTADIATLKGKNIGVAQGTIHESWANEKWAPAGVHVVAYPNQEELWPDLVTGRLDGTLTNAVSADEGFLSRDQGKGYAIVATLVDKKFFGEGVGIGLRKDDEANLALINQALAELHKNGEYDRLTKKYFHFNVYPNKE</sequence>
<dbReference type="AlphaFoldDB" id="A0A250AYA0"/>
<dbReference type="Proteomes" id="UP000217182">
    <property type="component" value="Chromosome"/>
</dbReference>
<dbReference type="PANTHER" id="PTHR35936">
    <property type="entry name" value="MEMBRANE-BOUND LYTIC MUREIN TRANSGLYCOSYLASE F"/>
    <property type="match status" value="1"/>
</dbReference>
<dbReference type="Pfam" id="PF00497">
    <property type="entry name" value="SBP_bac_3"/>
    <property type="match status" value="1"/>
</dbReference>
<accession>A0A250AYA0</accession>
<gene>
    <name evidence="7" type="ORF">AWC35_05940</name>
</gene>
<feature type="chain" id="PRO_5012422369" evidence="5">
    <location>
        <begin position="22"/>
        <end position="259"/>
    </location>
</feature>
<evidence type="ECO:0000256" key="5">
    <source>
        <dbReference type="SAM" id="SignalP"/>
    </source>
</evidence>
<feature type="signal peptide" evidence="5">
    <location>
        <begin position="1"/>
        <end position="21"/>
    </location>
</feature>
<evidence type="ECO:0000313" key="7">
    <source>
        <dbReference type="EMBL" id="ATA18919.1"/>
    </source>
</evidence>
<keyword evidence="8" id="KW-1185">Reference proteome</keyword>
<dbReference type="SMART" id="SM00062">
    <property type="entry name" value="PBPb"/>
    <property type="match status" value="1"/>
</dbReference>
<dbReference type="PANTHER" id="PTHR35936:SF13">
    <property type="entry name" value="HISTIDINE-BINDING PERIPLASMIC PROTEIN"/>
    <property type="match status" value="1"/>
</dbReference>
<dbReference type="Gene3D" id="3.40.190.10">
    <property type="entry name" value="Periplasmic binding protein-like II"/>
    <property type="match status" value="2"/>
</dbReference>
<evidence type="ECO:0000259" key="6">
    <source>
        <dbReference type="SMART" id="SM00062"/>
    </source>
</evidence>
<dbReference type="KEGG" id="gqu:AWC35_05940"/>
<comment type="similarity">
    <text evidence="2 4">Belongs to the bacterial solute-binding protein 3 family.</text>
</comment>
<organism evidence="7 8">
    <name type="scientific">Gibbsiella quercinecans</name>
    <dbReference type="NCBI Taxonomy" id="929813"/>
    <lineage>
        <taxon>Bacteria</taxon>
        <taxon>Pseudomonadati</taxon>
        <taxon>Pseudomonadota</taxon>
        <taxon>Gammaproteobacteria</taxon>
        <taxon>Enterobacterales</taxon>
        <taxon>Yersiniaceae</taxon>
        <taxon>Gibbsiella</taxon>
    </lineage>
</organism>
<comment type="subcellular location">
    <subcellularLocation>
        <location evidence="1">Cell envelope</location>
    </subcellularLocation>
</comment>
<evidence type="ECO:0000313" key="8">
    <source>
        <dbReference type="Proteomes" id="UP000217182"/>
    </source>
</evidence>
<dbReference type="EMBL" id="CP014136">
    <property type="protein sequence ID" value="ATA18919.1"/>
    <property type="molecule type" value="Genomic_DNA"/>
</dbReference>
<evidence type="ECO:0000256" key="3">
    <source>
        <dbReference type="ARBA" id="ARBA00022729"/>
    </source>
</evidence>
<evidence type="ECO:0000256" key="4">
    <source>
        <dbReference type="RuleBase" id="RU003744"/>
    </source>
</evidence>
<dbReference type="InterPro" id="IPR001638">
    <property type="entry name" value="Solute-binding_3/MltF_N"/>
</dbReference>
<name>A0A250AYA0_9GAMM</name>
<evidence type="ECO:0000256" key="1">
    <source>
        <dbReference type="ARBA" id="ARBA00004196"/>
    </source>
</evidence>